<dbReference type="Proteomes" id="UP001595748">
    <property type="component" value="Unassembled WGS sequence"/>
</dbReference>
<name>A0ABV8AAH1_9DEIO</name>
<protein>
    <submittedName>
        <fullName evidence="2">Uncharacterized protein</fullName>
    </submittedName>
</protein>
<keyword evidence="1" id="KW-0812">Transmembrane</keyword>
<feature type="transmembrane region" description="Helical" evidence="1">
    <location>
        <begin position="109"/>
        <end position="130"/>
    </location>
</feature>
<reference evidence="3" key="1">
    <citation type="journal article" date="2019" name="Int. J. Syst. Evol. Microbiol.">
        <title>The Global Catalogue of Microorganisms (GCM) 10K type strain sequencing project: providing services to taxonomists for standard genome sequencing and annotation.</title>
        <authorList>
            <consortium name="The Broad Institute Genomics Platform"/>
            <consortium name="The Broad Institute Genome Sequencing Center for Infectious Disease"/>
            <person name="Wu L."/>
            <person name="Ma J."/>
        </authorList>
    </citation>
    <scope>NUCLEOTIDE SEQUENCE [LARGE SCALE GENOMIC DNA]</scope>
    <source>
        <strain evidence="3">CCTCC AB 2013263</strain>
    </source>
</reference>
<evidence type="ECO:0000313" key="2">
    <source>
        <dbReference type="EMBL" id="MFC3862732.1"/>
    </source>
</evidence>
<evidence type="ECO:0000313" key="3">
    <source>
        <dbReference type="Proteomes" id="UP001595748"/>
    </source>
</evidence>
<accession>A0ABV8AAH1</accession>
<feature type="transmembrane region" description="Helical" evidence="1">
    <location>
        <begin position="151"/>
        <end position="172"/>
    </location>
</feature>
<proteinExistence type="predicted"/>
<keyword evidence="3" id="KW-1185">Reference proteome</keyword>
<sequence>MNRWRTPALIALWLQVASVFGVASYALTNGKFDFDAWVSGGEAFVAALVLWWWTQLFSRLSLGQGVPPNDGILRAFALFFPILTVFRACLWGVTLLAVLSGAAPEANTMALTALFTIWGGAVFAGNALYGHTLNVALEPGNLLARTRLLEWLNVSAALSLGMAVMNVIPIKGFSTEPVDRMSQLVYGASGLLDVVATVLALLALLPLQPRRETVSGK</sequence>
<keyword evidence="1" id="KW-1133">Transmembrane helix</keyword>
<keyword evidence="1" id="KW-0472">Membrane</keyword>
<evidence type="ECO:0000256" key="1">
    <source>
        <dbReference type="SAM" id="Phobius"/>
    </source>
</evidence>
<dbReference type="EMBL" id="JBHRZF010000213">
    <property type="protein sequence ID" value="MFC3862732.1"/>
    <property type="molecule type" value="Genomic_DNA"/>
</dbReference>
<comment type="caution">
    <text evidence="2">The sequence shown here is derived from an EMBL/GenBank/DDBJ whole genome shotgun (WGS) entry which is preliminary data.</text>
</comment>
<dbReference type="RefSeq" id="WP_380080672.1">
    <property type="nucleotide sequence ID" value="NZ_JBHRZF010000213.1"/>
</dbReference>
<organism evidence="2 3">
    <name type="scientific">Deinococcus antarcticus</name>
    <dbReference type="NCBI Taxonomy" id="1298767"/>
    <lineage>
        <taxon>Bacteria</taxon>
        <taxon>Thermotogati</taxon>
        <taxon>Deinococcota</taxon>
        <taxon>Deinococci</taxon>
        <taxon>Deinococcales</taxon>
        <taxon>Deinococcaceae</taxon>
        <taxon>Deinococcus</taxon>
    </lineage>
</organism>
<feature type="transmembrane region" description="Helical" evidence="1">
    <location>
        <begin position="75"/>
        <end position="103"/>
    </location>
</feature>
<gene>
    <name evidence="2" type="ORF">ACFOPQ_18355</name>
</gene>
<feature type="transmembrane region" description="Helical" evidence="1">
    <location>
        <begin position="184"/>
        <end position="207"/>
    </location>
</feature>